<dbReference type="RefSeq" id="WP_281487719.1">
    <property type="nucleotide sequence ID" value="NZ_JASATX010000001.1"/>
</dbReference>
<dbReference type="InterPro" id="IPR015424">
    <property type="entry name" value="PyrdxlP-dep_Trfase"/>
</dbReference>
<dbReference type="AlphaFoldDB" id="A0AAW6T3D1"/>
<accession>A0AAW6T3D1</accession>
<name>A0AAW6T3D1_9MICO</name>
<dbReference type="Gene3D" id="3.40.640.10">
    <property type="entry name" value="Type I PLP-dependent aspartate aminotransferase-like (Major domain)"/>
    <property type="match status" value="1"/>
</dbReference>
<keyword evidence="2" id="KW-0032">Aminotransferase</keyword>
<reference evidence="2 3" key="1">
    <citation type="submission" date="2023-04" db="EMBL/GenBank/DDBJ databases">
        <title>Klugiella caeni sp. nov. isolated from the sludge of biochemical tank.</title>
        <authorList>
            <person name="Geng K."/>
        </authorList>
    </citation>
    <scope>NUCLEOTIDE SEQUENCE [LARGE SCALE GENOMIC DNA]</scope>
    <source>
        <strain evidence="2 3">YN-L-19</strain>
    </source>
</reference>
<feature type="domain" description="Aminotransferase class V" evidence="1">
    <location>
        <begin position="149"/>
        <end position="327"/>
    </location>
</feature>
<dbReference type="PANTHER" id="PTHR43586">
    <property type="entry name" value="CYSTEINE DESULFURASE"/>
    <property type="match status" value="1"/>
</dbReference>
<evidence type="ECO:0000313" key="3">
    <source>
        <dbReference type="Proteomes" id="UP001321506"/>
    </source>
</evidence>
<dbReference type="Gene3D" id="3.90.1150.10">
    <property type="entry name" value="Aspartate Aminotransferase, domain 1"/>
    <property type="match status" value="1"/>
</dbReference>
<evidence type="ECO:0000313" key="2">
    <source>
        <dbReference type="EMBL" id="MDI2097949.1"/>
    </source>
</evidence>
<dbReference type="InterPro" id="IPR000192">
    <property type="entry name" value="Aminotrans_V_dom"/>
</dbReference>
<organism evidence="2 3">
    <name type="scientific">Ruicaihuangia caeni</name>
    <dbReference type="NCBI Taxonomy" id="3042517"/>
    <lineage>
        <taxon>Bacteria</taxon>
        <taxon>Bacillati</taxon>
        <taxon>Actinomycetota</taxon>
        <taxon>Actinomycetes</taxon>
        <taxon>Micrococcales</taxon>
        <taxon>Microbacteriaceae</taxon>
        <taxon>Ruicaihuangia</taxon>
    </lineage>
</organism>
<sequence length="376" mass="40538">MSPERNERAIDAGANGYAMRHDGDMPALQLSPSLESAIAQFEDTAGYLAVASIGIPPRHAVSAMRRDLDAWARADRDPQGYDEAVGRTREHYARLVGVAPSRVAIGSQTSVMASVIAAAVPPGAEVLCVQGDFSSLVAPFSMRSDIHLRAVPLEALADAIGDRTWLVAFSLVQSATGAIADVPSVLSAARMMGAYTLCDTTQAAGVMPVDAALFDATICHAYKWLCSPRGVAFMTLRERFADLLTPVQAGWYAGADVWESCYWPRVELAADAHRFDVSPAWQAWIGAEQSIGMFAGLDLDEVWQRTASLGSALCEALELPEQHQAIVTWPDAEGDDLHRLIAVGIRVSSRAGRLRASFHLWNTEDDVEAVVHALRP</sequence>
<dbReference type="InterPro" id="IPR015421">
    <property type="entry name" value="PyrdxlP-dep_Trfase_major"/>
</dbReference>
<gene>
    <name evidence="2" type="ORF">QF206_03060</name>
</gene>
<proteinExistence type="predicted"/>
<dbReference type="GO" id="GO:0008483">
    <property type="term" value="F:transaminase activity"/>
    <property type="evidence" value="ECO:0007669"/>
    <property type="project" value="UniProtKB-KW"/>
</dbReference>
<dbReference type="InterPro" id="IPR015422">
    <property type="entry name" value="PyrdxlP-dep_Trfase_small"/>
</dbReference>
<comment type="caution">
    <text evidence="2">The sequence shown here is derived from an EMBL/GenBank/DDBJ whole genome shotgun (WGS) entry which is preliminary data.</text>
</comment>
<dbReference type="Pfam" id="PF00266">
    <property type="entry name" value="Aminotran_5"/>
    <property type="match status" value="1"/>
</dbReference>
<dbReference type="Proteomes" id="UP001321506">
    <property type="component" value="Unassembled WGS sequence"/>
</dbReference>
<dbReference type="SUPFAM" id="SSF53383">
    <property type="entry name" value="PLP-dependent transferases"/>
    <property type="match status" value="1"/>
</dbReference>
<keyword evidence="2" id="KW-0808">Transferase</keyword>
<dbReference type="EMBL" id="JASATX010000001">
    <property type="protein sequence ID" value="MDI2097949.1"/>
    <property type="molecule type" value="Genomic_DNA"/>
</dbReference>
<protein>
    <submittedName>
        <fullName evidence="2">Aminotransferase class V-fold PLP-dependent enzyme</fullName>
    </submittedName>
</protein>
<keyword evidence="3" id="KW-1185">Reference proteome</keyword>
<dbReference type="PANTHER" id="PTHR43586:SF21">
    <property type="entry name" value="PYRIDOXAL PHOSPHATE (PLP)-DEPENDENT ASPARTATE AMINOTRANSFERASE SUPERFAMILY"/>
    <property type="match status" value="1"/>
</dbReference>
<evidence type="ECO:0000259" key="1">
    <source>
        <dbReference type="Pfam" id="PF00266"/>
    </source>
</evidence>